<dbReference type="InterPro" id="IPR045090">
    <property type="entry name" value="Pept_M3A_M3B"/>
</dbReference>
<keyword evidence="1 6" id="KW-0645">Protease</keyword>
<evidence type="ECO:0000256" key="6">
    <source>
        <dbReference type="RuleBase" id="RU368091"/>
    </source>
</evidence>
<name>A0A2T0WBC9_9LACT</name>
<evidence type="ECO:0000256" key="4">
    <source>
        <dbReference type="ARBA" id="ARBA00022833"/>
    </source>
</evidence>
<dbReference type="Gene3D" id="1.20.140.70">
    <property type="entry name" value="Oligopeptidase f, N-terminal domain"/>
    <property type="match status" value="1"/>
</dbReference>
<evidence type="ECO:0000313" key="11">
    <source>
        <dbReference type="Proteomes" id="UP000238205"/>
    </source>
</evidence>
<dbReference type="OrthoDB" id="9766487at2"/>
<comment type="function">
    <text evidence="6">Has oligopeptidase activity and degrades a variety of small bioactive peptides.</text>
</comment>
<dbReference type="GO" id="GO:0004222">
    <property type="term" value="F:metalloendopeptidase activity"/>
    <property type="evidence" value="ECO:0007669"/>
    <property type="project" value="UniProtKB-UniRule"/>
</dbReference>
<dbReference type="InterPro" id="IPR004438">
    <property type="entry name" value="Peptidase_M3B"/>
</dbReference>
<keyword evidence="2 6" id="KW-0479">Metal-binding</keyword>
<dbReference type="NCBIfam" id="TIGR00181">
    <property type="entry name" value="pepF"/>
    <property type="match status" value="1"/>
</dbReference>
<evidence type="ECO:0000259" key="9">
    <source>
        <dbReference type="Pfam" id="PF08439"/>
    </source>
</evidence>
<evidence type="ECO:0000256" key="7">
    <source>
        <dbReference type="SAM" id="Coils"/>
    </source>
</evidence>
<gene>
    <name evidence="10" type="ORF">CLV38_102174</name>
</gene>
<dbReference type="Gene3D" id="1.10.287.830">
    <property type="entry name" value="putative peptidase helix hairpin domain like"/>
    <property type="match status" value="1"/>
</dbReference>
<proteinExistence type="inferred from homology"/>
<dbReference type="PANTHER" id="PTHR11804">
    <property type="entry name" value="PROTEASE M3 THIMET OLIGOPEPTIDASE-RELATED"/>
    <property type="match status" value="1"/>
</dbReference>
<dbReference type="EC" id="3.4.24.-" evidence="6"/>
<comment type="similarity">
    <text evidence="6">Belongs to the peptidase M3B family.</text>
</comment>
<keyword evidence="4 6" id="KW-0862">Zinc</keyword>
<dbReference type="RefSeq" id="WP_106190746.1">
    <property type="nucleotide sequence ID" value="NZ_PVTO01000002.1"/>
</dbReference>
<evidence type="ECO:0000259" key="8">
    <source>
        <dbReference type="Pfam" id="PF01432"/>
    </source>
</evidence>
<dbReference type="AlphaFoldDB" id="A0A2T0WBC9"/>
<dbReference type="CDD" id="cd09608">
    <property type="entry name" value="M3B_PepF"/>
    <property type="match status" value="1"/>
</dbReference>
<dbReference type="GO" id="GO:0006518">
    <property type="term" value="P:peptide metabolic process"/>
    <property type="evidence" value="ECO:0007669"/>
    <property type="project" value="TreeGrafter"/>
</dbReference>
<sequence>MAEVKTLPLREALSKELTWDLSVIYKTDEKWEEEFNALQGKISEVKDYQGTLNNGSGVFLKALETMLNLSRKVSSLYVYAHLKNDQDTANSTYQAMNDKARYLIAQTQEATSWFEPEVIELEEDVLSGYFDTEPELTEYRHYIEQMTANKAHVLTSEMEALLAGASEILSSSSQTFSLLNNADLQFPEVKGEDGKPVQLSHGMYGELLESTDRNVRKEAFKKMYEVYASFKNTFASTLGASVKNHNYQAKVHHFNSARESALADNHIPEAVHDTLIEVVNENLPLLHRYMELRKKVLKLEDLHMYDLYTPITGEASLKYSYEEAKDKTLEGLSVLGEEYKGVLDKAFNNSWIDVVENKGKRSGAYSSGAYDTNPYILLNWHDSLNHLYTLVHELGHSAHSYFTRNNQPYVYGNYSIFLAEIASTTNENLLTDYLLETTKDPKARAYVLSHYLDGFKGTVFRQTQFAEFEHFMHVESAKGTPLTADFLSKNYSEINSKYYGESVEQDEEIQYEWARIPHFYYNYYVYQYSTGFCAATALADKLLKKEEGALEKYLTYLKAGSSDFPIAVMKKAGVDMTDKEYLVRAMAVFEERVDELEKALNAIEEG</sequence>
<feature type="domain" description="Peptidase M3A/M3B catalytic" evidence="8">
    <location>
        <begin position="207"/>
        <end position="587"/>
    </location>
</feature>
<reference evidence="10 11" key="1">
    <citation type="submission" date="2018-03" db="EMBL/GenBank/DDBJ databases">
        <title>Genomic Encyclopedia of Archaeal and Bacterial Type Strains, Phase II (KMG-II): from individual species to whole genera.</title>
        <authorList>
            <person name="Goeker M."/>
        </authorList>
    </citation>
    <scope>NUCLEOTIDE SEQUENCE [LARGE SCALE GENOMIC DNA]</scope>
    <source>
        <strain evidence="10 11">DSM 13175</strain>
    </source>
</reference>
<dbReference type="SUPFAM" id="SSF55486">
    <property type="entry name" value="Metalloproteases ('zincins'), catalytic domain"/>
    <property type="match status" value="1"/>
</dbReference>
<feature type="domain" description="Oligopeptidase F N-terminal" evidence="9">
    <location>
        <begin position="117"/>
        <end position="186"/>
    </location>
</feature>
<organism evidence="10 11">
    <name type="scientific">Alkalibacterium olivapovliticus</name>
    <dbReference type="NCBI Taxonomy" id="99907"/>
    <lineage>
        <taxon>Bacteria</taxon>
        <taxon>Bacillati</taxon>
        <taxon>Bacillota</taxon>
        <taxon>Bacilli</taxon>
        <taxon>Lactobacillales</taxon>
        <taxon>Carnobacteriaceae</taxon>
        <taxon>Alkalibacterium</taxon>
    </lineage>
</organism>
<dbReference type="Gene3D" id="1.10.1370.20">
    <property type="entry name" value="Oligoendopeptidase f, C-terminal domain"/>
    <property type="match status" value="1"/>
</dbReference>
<dbReference type="Pfam" id="PF01432">
    <property type="entry name" value="Peptidase_M3"/>
    <property type="match status" value="1"/>
</dbReference>
<keyword evidence="7" id="KW-0175">Coiled coil</keyword>
<dbReference type="InterPro" id="IPR001567">
    <property type="entry name" value="Pept_M3A_M3B_dom"/>
</dbReference>
<keyword evidence="11" id="KW-1185">Reference proteome</keyword>
<evidence type="ECO:0000256" key="3">
    <source>
        <dbReference type="ARBA" id="ARBA00022801"/>
    </source>
</evidence>
<dbReference type="PANTHER" id="PTHR11804:SF84">
    <property type="entry name" value="SACCHAROLYSIN"/>
    <property type="match status" value="1"/>
</dbReference>
<dbReference type="InterPro" id="IPR042088">
    <property type="entry name" value="OligoPept_F_C"/>
</dbReference>
<comment type="cofactor">
    <cofactor evidence="6">
        <name>Zn(2+)</name>
        <dbReference type="ChEBI" id="CHEBI:29105"/>
    </cofactor>
    <text evidence="6">Binds 1 zinc ion.</text>
</comment>
<evidence type="ECO:0000256" key="2">
    <source>
        <dbReference type="ARBA" id="ARBA00022723"/>
    </source>
</evidence>
<dbReference type="Proteomes" id="UP000238205">
    <property type="component" value="Unassembled WGS sequence"/>
</dbReference>
<dbReference type="GO" id="GO:0006508">
    <property type="term" value="P:proteolysis"/>
    <property type="evidence" value="ECO:0007669"/>
    <property type="project" value="UniProtKB-KW"/>
</dbReference>
<evidence type="ECO:0000313" key="10">
    <source>
        <dbReference type="EMBL" id="PRY83987.1"/>
    </source>
</evidence>
<comment type="caution">
    <text evidence="10">The sequence shown here is derived from an EMBL/GenBank/DDBJ whole genome shotgun (WGS) entry which is preliminary data.</text>
</comment>
<feature type="coiled-coil region" evidence="7">
    <location>
        <begin position="579"/>
        <end position="606"/>
    </location>
</feature>
<dbReference type="InterPro" id="IPR013647">
    <property type="entry name" value="OligopepF_N_dom"/>
</dbReference>
<keyword evidence="5 6" id="KW-0482">Metalloprotease</keyword>
<dbReference type="GO" id="GO:0046872">
    <property type="term" value="F:metal ion binding"/>
    <property type="evidence" value="ECO:0007669"/>
    <property type="project" value="UniProtKB-UniRule"/>
</dbReference>
<keyword evidence="3 6" id="KW-0378">Hydrolase</keyword>
<evidence type="ECO:0000256" key="5">
    <source>
        <dbReference type="ARBA" id="ARBA00023049"/>
    </source>
</evidence>
<dbReference type="Pfam" id="PF08439">
    <property type="entry name" value="Peptidase_M3_N"/>
    <property type="match status" value="1"/>
</dbReference>
<dbReference type="EMBL" id="PVTO01000002">
    <property type="protein sequence ID" value="PRY83987.1"/>
    <property type="molecule type" value="Genomic_DNA"/>
</dbReference>
<evidence type="ECO:0000256" key="1">
    <source>
        <dbReference type="ARBA" id="ARBA00022670"/>
    </source>
</evidence>
<protein>
    <recommendedName>
        <fullName evidence="6">Oligopeptidase F</fullName>
        <ecNumber evidence="6">3.4.24.-</ecNumber>
    </recommendedName>
</protein>
<accession>A0A2T0WBC9</accession>